<evidence type="ECO:0000313" key="2">
    <source>
        <dbReference type="Proteomes" id="UP001645859"/>
    </source>
</evidence>
<organism evidence="1 2">
    <name type="scientific">Leucobacter chromiireducens subsp. solipictus</name>
    <dbReference type="NCBI Taxonomy" id="398235"/>
    <lineage>
        <taxon>Bacteria</taxon>
        <taxon>Bacillati</taxon>
        <taxon>Actinomycetota</taxon>
        <taxon>Actinomycetes</taxon>
        <taxon>Micrococcales</taxon>
        <taxon>Microbacteriaceae</taxon>
        <taxon>Leucobacter</taxon>
    </lineage>
</organism>
<protein>
    <submittedName>
        <fullName evidence="1">Uncharacterized protein</fullName>
    </submittedName>
</protein>
<evidence type="ECO:0000313" key="1">
    <source>
        <dbReference type="EMBL" id="MBL3678538.1"/>
    </source>
</evidence>
<dbReference type="EMBL" id="QYAC01000002">
    <property type="protein sequence ID" value="MBL3678538.1"/>
    <property type="molecule type" value="Genomic_DNA"/>
</dbReference>
<name>A0ABS1SDB3_9MICO</name>
<dbReference type="Proteomes" id="UP001645859">
    <property type="component" value="Unassembled WGS sequence"/>
</dbReference>
<keyword evidence="2" id="KW-1185">Reference proteome</keyword>
<reference evidence="1 2" key="1">
    <citation type="submission" date="2018-09" db="EMBL/GenBank/DDBJ databases">
        <title>Comparative genomics of Leucobacter spp.</title>
        <authorList>
            <person name="Reis A.C."/>
            <person name="Kolvenbach B.A."/>
            <person name="Corvini P.F.X."/>
            <person name="Nunes O.C."/>
        </authorList>
    </citation>
    <scope>NUCLEOTIDE SEQUENCE [LARGE SCALE GENOMIC DNA]</scope>
    <source>
        <strain evidence="1 2">TAN 31504</strain>
    </source>
</reference>
<sequence>MSIPTTFDIEHKCGHEETRDLSDIPAGQRAGKVDWLKTRPCFNCFRASSKRKVSKELKAEWDQLHQDALEDQERSGLPILRGSDKQVDWAIDCRFKALRDGYDALVQEGDLDDADFDEQVLELARRIDLAKWWIDNREATPGMLVDLLADPGLPENEYACENTA</sequence>
<gene>
    <name evidence="1" type="ORF">D3230_04405</name>
</gene>
<comment type="caution">
    <text evidence="1">The sequence shown here is derived from an EMBL/GenBank/DDBJ whole genome shotgun (WGS) entry which is preliminary data.</text>
</comment>
<dbReference type="RefSeq" id="WP_202343804.1">
    <property type="nucleotide sequence ID" value="NZ_BAAAPI010000008.1"/>
</dbReference>
<accession>A0ABS1SDB3</accession>
<proteinExistence type="predicted"/>